<dbReference type="InterPro" id="IPR013130">
    <property type="entry name" value="Fe3_Rdtase_TM_dom"/>
</dbReference>
<dbReference type="InParanoid" id="Q6BXT5"/>
<dbReference type="GeneID" id="2913717"/>
<feature type="transmembrane region" description="Helical" evidence="16">
    <location>
        <begin position="233"/>
        <end position="251"/>
    </location>
</feature>
<feature type="chain" id="PRO_5004271288" description="ferric-chelate reductase (NADPH)" evidence="17">
    <location>
        <begin position="22"/>
        <end position="758"/>
    </location>
</feature>
<comment type="catalytic activity">
    <reaction evidence="14">
        <text>2 a Fe(II)-siderophore + NADP(+) + H(+) = 2 a Fe(III)-siderophore + NADPH</text>
        <dbReference type="Rhea" id="RHEA:28795"/>
        <dbReference type="Rhea" id="RHEA-COMP:11342"/>
        <dbReference type="Rhea" id="RHEA-COMP:11344"/>
        <dbReference type="ChEBI" id="CHEBI:15378"/>
        <dbReference type="ChEBI" id="CHEBI:29033"/>
        <dbReference type="ChEBI" id="CHEBI:29034"/>
        <dbReference type="ChEBI" id="CHEBI:57783"/>
        <dbReference type="ChEBI" id="CHEBI:58349"/>
        <dbReference type="EC" id="1.16.1.9"/>
    </reaction>
</comment>
<keyword evidence="10 16" id="KW-1133">Transmembrane helix</keyword>
<evidence type="ECO:0000256" key="17">
    <source>
        <dbReference type="SAM" id="SignalP"/>
    </source>
</evidence>
<dbReference type="CDD" id="cd06186">
    <property type="entry name" value="NOX_Duox_like_FAD_NADP"/>
    <property type="match status" value="1"/>
</dbReference>
<keyword evidence="6" id="KW-0285">Flavoprotein</keyword>
<dbReference type="PANTHER" id="PTHR32361:SF25">
    <property type="entry name" value="FERRIC_CUPRIC REDUCTASE TRANSMEMBRANE COMPONENT 1"/>
    <property type="match status" value="1"/>
</dbReference>
<dbReference type="GO" id="GO:0052851">
    <property type="term" value="F:ferric-chelate reductase (NADPH) activity"/>
    <property type="evidence" value="ECO:0007669"/>
    <property type="project" value="UniProtKB-EC"/>
</dbReference>
<evidence type="ECO:0000256" key="12">
    <source>
        <dbReference type="ARBA" id="ARBA00023065"/>
    </source>
</evidence>
<dbReference type="SUPFAM" id="SSF52343">
    <property type="entry name" value="Ferredoxin reductase-like, C-terminal NADP-linked domain"/>
    <property type="match status" value="1"/>
</dbReference>
<proteinExistence type="inferred from homology"/>
<reference evidence="19 20" key="1">
    <citation type="journal article" date="2004" name="Nature">
        <title>Genome evolution in yeasts.</title>
        <authorList>
            <consortium name="Genolevures"/>
            <person name="Dujon B."/>
            <person name="Sherman D."/>
            <person name="Fischer G."/>
            <person name="Durrens P."/>
            <person name="Casaregola S."/>
            <person name="Lafontaine I."/>
            <person name="de Montigny J."/>
            <person name="Marck C."/>
            <person name="Neuveglise C."/>
            <person name="Talla E."/>
            <person name="Goffard N."/>
            <person name="Frangeul L."/>
            <person name="Aigle M."/>
            <person name="Anthouard V."/>
            <person name="Babour A."/>
            <person name="Barbe V."/>
            <person name="Barnay S."/>
            <person name="Blanchin S."/>
            <person name="Beckerich J.M."/>
            <person name="Beyne E."/>
            <person name="Bleykasten C."/>
            <person name="Boisrame A."/>
            <person name="Boyer J."/>
            <person name="Cattolico L."/>
            <person name="Confanioleri F."/>
            <person name="de Daruvar A."/>
            <person name="Despons L."/>
            <person name="Fabre E."/>
            <person name="Fairhead C."/>
            <person name="Ferry-Dumazet H."/>
            <person name="Groppi A."/>
            <person name="Hantraye F."/>
            <person name="Hennequin C."/>
            <person name="Jauniaux N."/>
            <person name="Joyet P."/>
            <person name="Kachouri R."/>
            <person name="Kerrest A."/>
            <person name="Koszul R."/>
            <person name="Lemaire M."/>
            <person name="Lesur I."/>
            <person name="Ma L."/>
            <person name="Muller H."/>
            <person name="Nicaud J.M."/>
            <person name="Nikolski M."/>
            <person name="Oztas S."/>
            <person name="Ozier-Kalogeropoulos O."/>
            <person name="Pellenz S."/>
            <person name="Potier S."/>
            <person name="Richard G.F."/>
            <person name="Straub M.L."/>
            <person name="Suleau A."/>
            <person name="Swennene D."/>
            <person name="Tekaia F."/>
            <person name="Wesolowski-Louvel M."/>
            <person name="Westhof E."/>
            <person name="Wirth B."/>
            <person name="Zeniou-Meyer M."/>
            <person name="Zivanovic I."/>
            <person name="Bolotin-Fukuhara M."/>
            <person name="Thierry A."/>
            <person name="Bouchier C."/>
            <person name="Caudron B."/>
            <person name="Scarpelli C."/>
            <person name="Gaillardin C."/>
            <person name="Weissenbach J."/>
            <person name="Wincker P."/>
            <person name="Souciet J.L."/>
        </authorList>
    </citation>
    <scope>NUCLEOTIDE SEQUENCE [LARGE SCALE GENOMIC DNA]</scope>
    <source>
        <strain evidence="20">ATCC 36239 / CBS 767 / BCRC 21394 / JCM 1990 / NBRC 0083 / IGC 2968</strain>
    </source>
</reference>
<dbReference type="EC" id="1.16.1.9" evidence="3"/>
<dbReference type="OrthoDB" id="3944240at2759"/>
<keyword evidence="8" id="KW-0274">FAD</keyword>
<evidence type="ECO:0000256" key="2">
    <source>
        <dbReference type="ARBA" id="ARBA00006278"/>
    </source>
</evidence>
<evidence type="ECO:0000259" key="18">
    <source>
        <dbReference type="PROSITE" id="PS51384"/>
    </source>
</evidence>
<feature type="transmembrane region" description="Helical" evidence="16">
    <location>
        <begin position="311"/>
        <end position="335"/>
    </location>
</feature>
<evidence type="ECO:0000256" key="3">
    <source>
        <dbReference type="ARBA" id="ARBA00012668"/>
    </source>
</evidence>
<evidence type="ECO:0000256" key="16">
    <source>
        <dbReference type="SAM" id="Phobius"/>
    </source>
</evidence>
<organism evidence="19 20">
    <name type="scientific">Debaryomyces hansenii (strain ATCC 36239 / CBS 767 / BCRC 21394 / JCM 1990 / NBRC 0083 / IGC 2968)</name>
    <name type="common">Yeast</name>
    <name type="synonym">Torulaspora hansenii</name>
    <dbReference type="NCBI Taxonomy" id="284592"/>
    <lineage>
        <taxon>Eukaryota</taxon>
        <taxon>Fungi</taxon>
        <taxon>Dikarya</taxon>
        <taxon>Ascomycota</taxon>
        <taxon>Saccharomycotina</taxon>
        <taxon>Pichiomycetes</taxon>
        <taxon>Debaryomycetaceae</taxon>
        <taxon>Debaryomyces</taxon>
    </lineage>
</organism>
<dbReference type="InterPro" id="IPR051410">
    <property type="entry name" value="Ferric/Cupric_Reductase"/>
</dbReference>
<dbReference type="GO" id="GO:0015677">
    <property type="term" value="P:copper ion import"/>
    <property type="evidence" value="ECO:0007669"/>
    <property type="project" value="TreeGrafter"/>
</dbReference>
<dbReference type="PROSITE" id="PS51257">
    <property type="entry name" value="PROKAR_LIPOPROTEIN"/>
    <property type="match status" value="1"/>
</dbReference>
<feature type="transmembrane region" description="Helical" evidence="16">
    <location>
        <begin position="161"/>
        <end position="182"/>
    </location>
</feature>
<dbReference type="EMBL" id="CR382134">
    <property type="protein sequence ID" value="CAG84966.2"/>
    <property type="molecule type" value="Genomic_DNA"/>
</dbReference>
<evidence type="ECO:0000256" key="5">
    <source>
        <dbReference type="ARBA" id="ARBA00022475"/>
    </source>
</evidence>
<dbReference type="FunCoup" id="Q6BXT5">
    <property type="interactions" value="471"/>
</dbReference>
<dbReference type="InterPro" id="IPR039261">
    <property type="entry name" value="FNR_nucleotide-bd"/>
</dbReference>
<accession>Q6BXT5</accession>
<comment type="subcellular location">
    <subcellularLocation>
        <location evidence="1">Cell membrane</location>
        <topology evidence="1">Multi-pass membrane protein</topology>
    </subcellularLocation>
</comment>
<keyword evidence="9" id="KW-0249">Electron transport</keyword>
<evidence type="ECO:0000256" key="10">
    <source>
        <dbReference type="ARBA" id="ARBA00022989"/>
    </source>
</evidence>
<dbReference type="OMA" id="WGLVFYW"/>
<dbReference type="VEuPathDB" id="FungiDB:DEHA2B00396g"/>
<dbReference type="KEGG" id="dha:DEHA2B00396g"/>
<dbReference type="HOGENOM" id="CLU_010365_4_0_1"/>
<comment type="similarity">
    <text evidence="2">Belongs to the ferric reductase (FRE) family.</text>
</comment>
<keyword evidence="13 16" id="KW-0472">Membrane</keyword>
<dbReference type="Proteomes" id="UP000000599">
    <property type="component" value="Chromosome B"/>
</dbReference>
<keyword evidence="11" id="KW-0560">Oxidoreductase</keyword>
<evidence type="ECO:0000256" key="14">
    <source>
        <dbReference type="ARBA" id="ARBA00048483"/>
    </source>
</evidence>
<dbReference type="SUPFAM" id="SSF63380">
    <property type="entry name" value="Riboflavin synthase domain-like"/>
    <property type="match status" value="1"/>
</dbReference>
<feature type="transmembrane region" description="Helical" evidence="16">
    <location>
        <begin position="271"/>
        <end position="290"/>
    </location>
</feature>
<evidence type="ECO:0000256" key="1">
    <source>
        <dbReference type="ARBA" id="ARBA00004651"/>
    </source>
</evidence>
<protein>
    <recommendedName>
        <fullName evidence="3">ferric-chelate reductase (NADPH)</fullName>
        <ecNumber evidence="3">1.16.1.9</ecNumber>
    </recommendedName>
</protein>
<evidence type="ECO:0000256" key="9">
    <source>
        <dbReference type="ARBA" id="ARBA00022982"/>
    </source>
</evidence>
<feature type="transmembrane region" description="Helical" evidence="16">
    <location>
        <begin position="377"/>
        <end position="396"/>
    </location>
</feature>
<evidence type="ECO:0000256" key="15">
    <source>
        <dbReference type="SAM" id="MobiDB-lite"/>
    </source>
</evidence>
<dbReference type="eggNOG" id="KOG0039">
    <property type="taxonomic scope" value="Eukaryota"/>
</dbReference>
<evidence type="ECO:0000256" key="8">
    <source>
        <dbReference type="ARBA" id="ARBA00022827"/>
    </source>
</evidence>
<gene>
    <name evidence="19" type="ordered locus">DEHA2B00396g</name>
</gene>
<evidence type="ECO:0000256" key="7">
    <source>
        <dbReference type="ARBA" id="ARBA00022692"/>
    </source>
</evidence>
<evidence type="ECO:0000256" key="13">
    <source>
        <dbReference type="ARBA" id="ARBA00023136"/>
    </source>
</evidence>
<dbReference type="Pfam" id="PF08030">
    <property type="entry name" value="NAD_binding_6"/>
    <property type="match status" value="1"/>
</dbReference>
<evidence type="ECO:0000256" key="4">
    <source>
        <dbReference type="ARBA" id="ARBA00022448"/>
    </source>
</evidence>
<feature type="domain" description="FAD-binding FR-type" evidence="18">
    <location>
        <begin position="417"/>
        <end position="540"/>
    </location>
</feature>
<feature type="signal peptide" evidence="17">
    <location>
        <begin position="1"/>
        <end position="21"/>
    </location>
</feature>
<keyword evidence="17" id="KW-0732">Signal</keyword>
<dbReference type="GO" id="GO:0005886">
    <property type="term" value="C:plasma membrane"/>
    <property type="evidence" value="ECO:0007669"/>
    <property type="project" value="UniProtKB-SubCell"/>
</dbReference>
<evidence type="ECO:0000313" key="19">
    <source>
        <dbReference type="EMBL" id="CAG84966.2"/>
    </source>
</evidence>
<keyword evidence="5" id="KW-1003">Cell membrane</keyword>
<feature type="transmembrane region" description="Helical" evidence="16">
    <location>
        <begin position="347"/>
        <end position="365"/>
    </location>
</feature>
<dbReference type="InterPro" id="IPR017938">
    <property type="entry name" value="Riboflavin_synthase-like_b-brl"/>
</dbReference>
<keyword evidence="7 16" id="KW-0812">Transmembrane</keyword>
<keyword evidence="4" id="KW-0813">Transport</keyword>
<dbReference type="Pfam" id="PF01794">
    <property type="entry name" value="Ferric_reduct"/>
    <property type="match status" value="1"/>
</dbReference>
<dbReference type="GO" id="GO:0006879">
    <property type="term" value="P:intracellular iron ion homeostasis"/>
    <property type="evidence" value="ECO:0007669"/>
    <property type="project" value="TreeGrafter"/>
</dbReference>
<keyword evidence="12" id="KW-0406">Ion transport</keyword>
<dbReference type="PANTHER" id="PTHR32361">
    <property type="entry name" value="FERRIC/CUPRIC REDUCTASE TRANSMEMBRANE COMPONENT"/>
    <property type="match status" value="1"/>
</dbReference>
<evidence type="ECO:0000256" key="11">
    <source>
        <dbReference type="ARBA" id="ARBA00023002"/>
    </source>
</evidence>
<name>Q6BXT5_DEBHA</name>
<dbReference type="SFLD" id="SFLDS00052">
    <property type="entry name" value="Ferric_Reductase_Domain"/>
    <property type="match status" value="1"/>
</dbReference>
<keyword evidence="20" id="KW-1185">Reference proteome</keyword>
<dbReference type="Gene3D" id="3.40.50.80">
    <property type="entry name" value="Nucleotide-binding domain of ferredoxin-NADP reductase (FNR) module"/>
    <property type="match status" value="1"/>
</dbReference>
<feature type="region of interest" description="Disordered" evidence="15">
    <location>
        <begin position="658"/>
        <end position="681"/>
    </location>
</feature>
<dbReference type="AlphaFoldDB" id="Q6BXT5"/>
<dbReference type="RefSeq" id="XP_456984.2">
    <property type="nucleotide sequence ID" value="XM_456984.1"/>
</dbReference>
<dbReference type="InterPro" id="IPR017927">
    <property type="entry name" value="FAD-bd_FR_type"/>
</dbReference>
<dbReference type="PROSITE" id="PS51384">
    <property type="entry name" value="FAD_FR"/>
    <property type="match status" value="1"/>
</dbReference>
<dbReference type="InterPro" id="IPR013121">
    <property type="entry name" value="Fe_red_NAD-bd_6"/>
</dbReference>
<sequence length="758" mass="88593">MRKSIVALSFITLACIPITSALVIVDSVVASSCIYYMKQFDWGCNSTGNGATQYTCRCGNIDWLGSIANCIYSESTDIGERNHALKHVGTRCYDKSKKLYDYYVVDFIQFYENATDFLQYPDSTKDIEDQVMHPLEVNQTDFKYYFDSFQNVMDHVNKTQWFGWGLNFYWVVIIVISFIYNYRNVFFRFIPSRGWNRIKGRLIQSALFRNNDYNTTYYLADLIPIMLPSTIEFVTISIFWILVIIFSIVGYDMMLPNAYLGGSKFFYLLDFISYRTCITAFSLLPSMYFMGIRNTPLSYVVNWSRRTFISFHKTIAMAMSFLAFIHSCSWTAYTIREGDYAMWAVDAYWQWGMVSMIILGLILFSSLKWFRMVMYDIFLILHHVFSIVFIVAIYYHVNTLGWLGWCYSIIAIYSWDKLLRIFKIAISGNLIKKSKVEYFDESVIKLSIPREGMKFRFMPGQYTFLYFLQPYPLLNAWQSHPFTLYMDPLKPDCLTAIIKVKKGVTRKIYEHILRQSMKVSNDNLEIPLVMEGVYGNSLVSARLNSTYDYVLIASGIGITSIYPYVLELLYQKRSNQTTIRLFWIVRDSNELLWFHNELKFLYENYCDTNQASPVLRVELIVTRNLVLDNLKLSGKENSSSTPNSSSLSSIDRVHETAEEENKMLDDQESRPEEKVLDDKPSKFTSFKNNSCFKVSVLPVRSRPCLSNLIRINKIKNTTHFIVCGPSKFSDSTRSMVNLYRLELDCNYDIEYHEESFEW</sequence>
<dbReference type="SFLD" id="SFLDG01168">
    <property type="entry name" value="Ferric_reductase_subgroup_(FRE"/>
    <property type="match status" value="1"/>
</dbReference>
<evidence type="ECO:0000256" key="6">
    <source>
        <dbReference type="ARBA" id="ARBA00022630"/>
    </source>
</evidence>
<dbReference type="GO" id="GO:0006826">
    <property type="term" value="P:iron ion transport"/>
    <property type="evidence" value="ECO:0007669"/>
    <property type="project" value="TreeGrafter"/>
</dbReference>
<dbReference type="Pfam" id="PF08022">
    <property type="entry name" value="FAD_binding_8"/>
    <property type="match status" value="1"/>
</dbReference>
<dbReference type="InterPro" id="IPR013112">
    <property type="entry name" value="FAD-bd_8"/>
</dbReference>
<evidence type="ECO:0000313" key="20">
    <source>
        <dbReference type="Proteomes" id="UP000000599"/>
    </source>
</evidence>